<sequence length="141" mass="15998">MVKINLRKYYPDFYSTDCIIEVPDEVAALLGSSERAEAAYYLRRYRHKAYYSLDRGDGIEHDILFVSLSPCEIYERKVTVEQLHAAIAALPDKQAKRIYAHYFLGMSKSAIAKAEGVSKAVVGDAIDRGLENMEKFLKKSL</sequence>
<organism evidence="2 3">
    <name type="scientific">Caproiciproducens faecalis</name>
    <dbReference type="NCBI Taxonomy" id="2820301"/>
    <lineage>
        <taxon>Bacteria</taxon>
        <taxon>Bacillati</taxon>
        <taxon>Bacillota</taxon>
        <taxon>Clostridia</taxon>
        <taxon>Eubacteriales</taxon>
        <taxon>Acutalibacteraceae</taxon>
        <taxon>Caproiciproducens</taxon>
    </lineage>
</organism>
<evidence type="ECO:0000313" key="2">
    <source>
        <dbReference type="EMBL" id="MBW7571885.1"/>
    </source>
</evidence>
<dbReference type="Gene3D" id="1.10.10.10">
    <property type="entry name" value="Winged helix-like DNA-binding domain superfamily/Winged helix DNA-binding domain"/>
    <property type="match status" value="1"/>
</dbReference>
<evidence type="ECO:0000313" key="3">
    <source>
        <dbReference type="Proteomes" id="UP000719942"/>
    </source>
</evidence>
<dbReference type="RefSeq" id="WP_219964264.1">
    <property type="nucleotide sequence ID" value="NZ_JAGFNZ010000001.1"/>
</dbReference>
<dbReference type="Pfam" id="PF08281">
    <property type="entry name" value="Sigma70_r4_2"/>
    <property type="match status" value="1"/>
</dbReference>
<dbReference type="SUPFAM" id="SSF88659">
    <property type="entry name" value="Sigma3 and sigma4 domains of RNA polymerase sigma factors"/>
    <property type="match status" value="1"/>
</dbReference>
<keyword evidence="3" id="KW-1185">Reference proteome</keyword>
<accession>A0ABS7DKR5</accession>
<dbReference type="Proteomes" id="UP000719942">
    <property type="component" value="Unassembled WGS sequence"/>
</dbReference>
<protein>
    <submittedName>
        <fullName evidence="2">Sigma-70 family RNA polymerase sigma factor</fullName>
    </submittedName>
</protein>
<gene>
    <name evidence="2" type="ORF">J5W02_03585</name>
</gene>
<dbReference type="InterPro" id="IPR036388">
    <property type="entry name" value="WH-like_DNA-bd_sf"/>
</dbReference>
<evidence type="ECO:0000259" key="1">
    <source>
        <dbReference type="Pfam" id="PF08281"/>
    </source>
</evidence>
<name>A0ABS7DKR5_9FIRM</name>
<feature type="domain" description="RNA polymerase sigma factor 70 region 4 type 2" evidence="1">
    <location>
        <begin position="81"/>
        <end position="131"/>
    </location>
</feature>
<dbReference type="InterPro" id="IPR013324">
    <property type="entry name" value="RNA_pol_sigma_r3/r4-like"/>
</dbReference>
<dbReference type="InterPro" id="IPR013249">
    <property type="entry name" value="RNA_pol_sigma70_r4_t2"/>
</dbReference>
<comment type="caution">
    <text evidence="2">The sequence shown here is derived from an EMBL/GenBank/DDBJ whole genome shotgun (WGS) entry which is preliminary data.</text>
</comment>
<reference evidence="2 3" key="1">
    <citation type="submission" date="2021-03" db="EMBL/GenBank/DDBJ databases">
        <title>Caproiciproducens sp. nov. isolated from feces of cow.</title>
        <authorList>
            <person name="Choi J.-Y."/>
        </authorList>
    </citation>
    <scope>NUCLEOTIDE SEQUENCE [LARGE SCALE GENOMIC DNA]</scope>
    <source>
        <strain evidence="2 3">AGMB10547</strain>
    </source>
</reference>
<proteinExistence type="predicted"/>
<dbReference type="EMBL" id="JAGFNZ010000001">
    <property type="protein sequence ID" value="MBW7571885.1"/>
    <property type="molecule type" value="Genomic_DNA"/>
</dbReference>